<name>A0AAV7L977_PLEWA</name>
<gene>
    <name evidence="1" type="ORF">NDU88_000253</name>
</gene>
<dbReference type="EMBL" id="JANPWB010000015">
    <property type="protein sequence ID" value="KAJ1087059.1"/>
    <property type="molecule type" value="Genomic_DNA"/>
</dbReference>
<proteinExistence type="predicted"/>
<evidence type="ECO:0000313" key="2">
    <source>
        <dbReference type="Proteomes" id="UP001066276"/>
    </source>
</evidence>
<evidence type="ECO:0000313" key="1">
    <source>
        <dbReference type="EMBL" id="KAJ1087059.1"/>
    </source>
</evidence>
<comment type="caution">
    <text evidence="1">The sequence shown here is derived from an EMBL/GenBank/DDBJ whole genome shotgun (WGS) entry which is preliminary data.</text>
</comment>
<sequence>MDRATVHVVSINEGYDSLRGAVWQHSGLDCQLARGLVLQRAFESLTPSQDFSSLHSNLRHAVLCKHTPLSRVATNRALSFLTPHNSRSACQSLPGRAREAVAERNQGLYTQASARERSAGLGLCQLRIWASHQI</sequence>
<reference evidence="1" key="1">
    <citation type="journal article" date="2022" name="bioRxiv">
        <title>Sequencing and chromosome-scale assembly of the giantPleurodeles waltlgenome.</title>
        <authorList>
            <person name="Brown T."/>
            <person name="Elewa A."/>
            <person name="Iarovenko S."/>
            <person name="Subramanian E."/>
            <person name="Araus A.J."/>
            <person name="Petzold A."/>
            <person name="Susuki M."/>
            <person name="Suzuki K.-i.T."/>
            <person name="Hayashi T."/>
            <person name="Toyoda A."/>
            <person name="Oliveira C."/>
            <person name="Osipova E."/>
            <person name="Leigh N.D."/>
            <person name="Simon A."/>
            <person name="Yun M.H."/>
        </authorList>
    </citation>
    <scope>NUCLEOTIDE SEQUENCE</scope>
    <source>
        <strain evidence="1">20211129_DDA</strain>
        <tissue evidence="1">Liver</tissue>
    </source>
</reference>
<organism evidence="1 2">
    <name type="scientific">Pleurodeles waltl</name>
    <name type="common">Iberian ribbed newt</name>
    <dbReference type="NCBI Taxonomy" id="8319"/>
    <lineage>
        <taxon>Eukaryota</taxon>
        <taxon>Metazoa</taxon>
        <taxon>Chordata</taxon>
        <taxon>Craniata</taxon>
        <taxon>Vertebrata</taxon>
        <taxon>Euteleostomi</taxon>
        <taxon>Amphibia</taxon>
        <taxon>Batrachia</taxon>
        <taxon>Caudata</taxon>
        <taxon>Salamandroidea</taxon>
        <taxon>Salamandridae</taxon>
        <taxon>Pleurodelinae</taxon>
        <taxon>Pleurodeles</taxon>
    </lineage>
</organism>
<dbReference type="AlphaFoldDB" id="A0AAV7L977"/>
<dbReference type="Proteomes" id="UP001066276">
    <property type="component" value="Chromosome 11"/>
</dbReference>
<accession>A0AAV7L977</accession>
<keyword evidence="2" id="KW-1185">Reference proteome</keyword>
<protein>
    <submittedName>
        <fullName evidence="1">Uncharacterized protein</fullName>
    </submittedName>
</protein>